<gene>
    <name evidence="3" type="ORF">PO158_01835</name>
</gene>
<dbReference type="EMBL" id="JAQOND010000011">
    <property type="protein sequence ID" value="MDC2827025.1"/>
    <property type="molecule type" value="Genomic_DNA"/>
</dbReference>
<feature type="transmembrane region" description="Helical" evidence="1">
    <location>
        <begin position="238"/>
        <end position="256"/>
    </location>
</feature>
<dbReference type="Pfam" id="PF01757">
    <property type="entry name" value="Acyl_transf_3"/>
    <property type="match status" value="1"/>
</dbReference>
<accession>A0AAJ1HQY3</accession>
<proteinExistence type="predicted"/>
<evidence type="ECO:0000259" key="2">
    <source>
        <dbReference type="Pfam" id="PF01757"/>
    </source>
</evidence>
<feature type="transmembrane region" description="Helical" evidence="1">
    <location>
        <begin position="7"/>
        <end position="25"/>
    </location>
</feature>
<evidence type="ECO:0000256" key="1">
    <source>
        <dbReference type="SAM" id="Phobius"/>
    </source>
</evidence>
<keyword evidence="3" id="KW-0808">Transferase</keyword>
<keyword evidence="1" id="KW-1133">Transmembrane helix</keyword>
<feature type="transmembrane region" description="Helical" evidence="1">
    <location>
        <begin position="152"/>
        <end position="170"/>
    </location>
</feature>
<dbReference type="AlphaFoldDB" id="A0AAJ1HQY3"/>
<evidence type="ECO:0000313" key="3">
    <source>
        <dbReference type="EMBL" id="MDC2827025.1"/>
    </source>
</evidence>
<dbReference type="InterPro" id="IPR002656">
    <property type="entry name" value="Acyl_transf_3_dom"/>
</dbReference>
<organism evidence="3 4">
    <name type="scientific">Limosilactobacillus mucosae</name>
    <name type="common">Lactobacillus mucosae</name>
    <dbReference type="NCBI Taxonomy" id="97478"/>
    <lineage>
        <taxon>Bacteria</taxon>
        <taxon>Bacillati</taxon>
        <taxon>Bacillota</taxon>
        <taxon>Bacilli</taxon>
        <taxon>Lactobacillales</taxon>
        <taxon>Lactobacillaceae</taxon>
        <taxon>Limosilactobacillus</taxon>
    </lineage>
</organism>
<feature type="transmembrane region" description="Helical" evidence="1">
    <location>
        <begin position="79"/>
        <end position="100"/>
    </location>
</feature>
<sequence length="347" mass="40597">MKKRKSNIELLRIVMILMVILNHYLNGDMGGLLNHTQSNTPNYYLGRLLYSMCVVAVNVFVIITGYFSYSKKEVKVSKVIKLILIMIFYGVLLCIIAIVFNKLNITHLEISMSNIVENIFSQWFVIIYAALYLNIPFINLIINKISKKQFEILLIINLFFFSIWPTFFTNVTSKDAGYGIVNFVILYFIGAYIRLYGINFSVNSLWIYIITTLCTVGLNLVLDVVIKTNSWSNRAWSYSSIFNIIGSVSIFLLFKSMRLPYNKYINQLATYTFSVYIIDVNTVFNKVWYRDLFHCYKYYNSSLMIINAIYSTIGIYIICIIIEFIRRKIFYKIDMLINKINYKISTQ</sequence>
<feature type="transmembrane region" description="Helical" evidence="1">
    <location>
        <begin position="45"/>
        <end position="67"/>
    </location>
</feature>
<dbReference type="RefSeq" id="WP_272207744.1">
    <property type="nucleotide sequence ID" value="NZ_JAQONC010000011.1"/>
</dbReference>
<evidence type="ECO:0000313" key="4">
    <source>
        <dbReference type="Proteomes" id="UP001218021"/>
    </source>
</evidence>
<dbReference type="Proteomes" id="UP001218021">
    <property type="component" value="Unassembled WGS sequence"/>
</dbReference>
<feature type="transmembrane region" description="Helical" evidence="1">
    <location>
        <begin position="176"/>
        <end position="193"/>
    </location>
</feature>
<protein>
    <submittedName>
        <fullName evidence="3">Acyltransferase</fullName>
    </submittedName>
</protein>
<keyword evidence="1" id="KW-0812">Transmembrane</keyword>
<reference evidence="3" key="1">
    <citation type="submission" date="2023-01" db="EMBL/GenBank/DDBJ databases">
        <title>Genome analysis of 13 Lactobacillus isolated from gut of wild boar.</title>
        <authorList>
            <person name="Papp P."/>
            <person name="Libisch B."/>
            <person name="Nagy T."/>
            <person name="Olasz F."/>
        </authorList>
    </citation>
    <scope>NUCLEOTIDE SEQUENCE</scope>
    <source>
        <strain evidence="3">F108</strain>
    </source>
</reference>
<feature type="domain" description="Acyltransferase 3" evidence="2">
    <location>
        <begin position="7"/>
        <end position="322"/>
    </location>
</feature>
<keyword evidence="1" id="KW-0472">Membrane</keyword>
<name>A0AAJ1HQY3_LIMMU</name>
<dbReference type="GO" id="GO:0016747">
    <property type="term" value="F:acyltransferase activity, transferring groups other than amino-acyl groups"/>
    <property type="evidence" value="ECO:0007669"/>
    <property type="project" value="InterPro"/>
</dbReference>
<feature type="transmembrane region" description="Helical" evidence="1">
    <location>
        <begin position="120"/>
        <end position="140"/>
    </location>
</feature>
<comment type="caution">
    <text evidence="3">The sequence shown here is derived from an EMBL/GenBank/DDBJ whole genome shotgun (WGS) entry which is preliminary data.</text>
</comment>
<feature type="transmembrane region" description="Helical" evidence="1">
    <location>
        <begin position="205"/>
        <end position="226"/>
    </location>
</feature>
<keyword evidence="3" id="KW-0012">Acyltransferase</keyword>
<feature type="transmembrane region" description="Helical" evidence="1">
    <location>
        <begin position="268"/>
        <end position="284"/>
    </location>
</feature>
<feature type="transmembrane region" description="Helical" evidence="1">
    <location>
        <begin position="304"/>
        <end position="325"/>
    </location>
</feature>